<dbReference type="GO" id="GO:0046872">
    <property type="term" value="F:metal ion binding"/>
    <property type="evidence" value="ECO:0007669"/>
    <property type="project" value="UniProtKB-KW"/>
</dbReference>
<name>A0AAU8AAA5_9FIRM</name>
<dbReference type="GO" id="GO:0051539">
    <property type="term" value="F:4 iron, 4 sulfur cluster binding"/>
    <property type="evidence" value="ECO:0007669"/>
    <property type="project" value="TreeGrafter"/>
</dbReference>
<gene>
    <name evidence="6" type="primary">hemZ</name>
    <name evidence="6" type="ORF">PUP29_02155</name>
</gene>
<reference evidence="6" key="1">
    <citation type="submission" date="2023-02" db="EMBL/GenBank/DDBJ databases">
        <title>Gut commensal Christensenella minuta modulates host metabolism via a new class of secondary bile acids.</title>
        <authorList>
            <person name="Liu C."/>
        </authorList>
    </citation>
    <scope>NUCLEOTIDE SEQUENCE</scope>
    <source>
        <strain evidence="6">CA70</strain>
    </source>
</reference>
<keyword evidence="1" id="KW-0949">S-adenosyl-L-methionine</keyword>
<evidence type="ECO:0000256" key="4">
    <source>
        <dbReference type="ARBA" id="ARBA00023014"/>
    </source>
</evidence>
<dbReference type="EMBL" id="CP117826">
    <property type="protein sequence ID" value="XCC62749.1"/>
    <property type="molecule type" value="Genomic_DNA"/>
</dbReference>
<sequence>MPEEKHVEQLSAPKNTGRGVVLHHFWKKEGAAWRNRAEYYVDGILAAHVSERHTPAEEFGRERNRKEAPLLVKRMKKHAVKRIVYETLRQYYQKDMPWGSLTGIRPTKFLRELSAEHGAAEARRIFAAAYHVSEQKIRLAETICSVQAPFMDRKKENELDIYIGIPFCISRCKYCSFISKDLQFNQTIKTQYLPRLFWEMDSMRPIIENYHVRAVYIGGGTPTALSEKELEALLLKVTSLFRGNYEFTVEAGRPDTITREKLAILKENNVQRISINAQTTNDRTLELIGRRHTTQEFEQAFSLAKEFGFQSVNTDMILGLPREELTDVEKTLRDIMRYEPDNVTVHTLAIKQSSSFAEEQRNDLPDAKLVSNMVELSQNFLQKKGYLPYYLYRQKYMSGNLENVGFARPGKECVYNIDIMEETVSNLAFGAGAISKRLFPEKNLIKRAPNVKDLKNYIERTDEMVLRKKELF</sequence>
<dbReference type="InterPro" id="IPR023995">
    <property type="entry name" value="HemZ"/>
</dbReference>
<dbReference type="InterPro" id="IPR007197">
    <property type="entry name" value="rSAM"/>
</dbReference>
<evidence type="ECO:0000313" key="6">
    <source>
        <dbReference type="EMBL" id="XCC62749.1"/>
    </source>
</evidence>
<dbReference type="GO" id="GO:0005737">
    <property type="term" value="C:cytoplasm"/>
    <property type="evidence" value="ECO:0007669"/>
    <property type="project" value="TreeGrafter"/>
</dbReference>
<dbReference type="SFLD" id="SFLDG01082">
    <property type="entry name" value="B12-binding_domain_containing"/>
    <property type="match status" value="1"/>
</dbReference>
<keyword evidence="4" id="KW-0411">Iron-sulfur</keyword>
<dbReference type="InterPro" id="IPR013785">
    <property type="entry name" value="Aldolase_TIM"/>
</dbReference>
<dbReference type="SUPFAM" id="SSF102114">
    <property type="entry name" value="Radical SAM enzymes"/>
    <property type="match status" value="1"/>
</dbReference>
<evidence type="ECO:0000256" key="2">
    <source>
        <dbReference type="ARBA" id="ARBA00022723"/>
    </source>
</evidence>
<protein>
    <submittedName>
        <fullName evidence="6">Coproporphyrinogen dehydrogenase HemZ</fullName>
        <ecNumber evidence="6">1.3.98.3</ecNumber>
    </submittedName>
</protein>
<keyword evidence="3" id="KW-0408">Iron</keyword>
<accession>A0AAU8AAA5</accession>
<dbReference type="Pfam" id="PF04055">
    <property type="entry name" value="Radical_SAM"/>
    <property type="match status" value="1"/>
</dbReference>
<proteinExistence type="predicted"/>
<evidence type="ECO:0000256" key="3">
    <source>
        <dbReference type="ARBA" id="ARBA00023004"/>
    </source>
</evidence>
<dbReference type="Gene3D" id="3.20.20.70">
    <property type="entry name" value="Aldolase class I"/>
    <property type="match status" value="1"/>
</dbReference>
<dbReference type="EC" id="1.3.98.3" evidence="6"/>
<dbReference type="SFLD" id="SFLDS00029">
    <property type="entry name" value="Radical_SAM"/>
    <property type="match status" value="1"/>
</dbReference>
<evidence type="ECO:0000259" key="5">
    <source>
        <dbReference type="PROSITE" id="PS51918"/>
    </source>
</evidence>
<evidence type="ECO:0000256" key="1">
    <source>
        <dbReference type="ARBA" id="ARBA00022691"/>
    </source>
</evidence>
<dbReference type="InterPro" id="IPR006638">
    <property type="entry name" value="Elp3/MiaA/NifB-like_rSAM"/>
</dbReference>
<dbReference type="NCBIfam" id="TIGR03994">
    <property type="entry name" value="rSAM_HemZ"/>
    <property type="match status" value="1"/>
</dbReference>
<dbReference type="GO" id="GO:0006779">
    <property type="term" value="P:porphyrin-containing compound biosynthetic process"/>
    <property type="evidence" value="ECO:0007669"/>
    <property type="project" value="TreeGrafter"/>
</dbReference>
<dbReference type="PANTHER" id="PTHR13932:SF1">
    <property type="entry name" value="OXYGEN-INDEPENDENT COPROPORPHYRINOGEN-III OXIDASE-LIKE PROTEIN HEMZ"/>
    <property type="match status" value="1"/>
</dbReference>
<dbReference type="SMART" id="SM00729">
    <property type="entry name" value="Elp3"/>
    <property type="match status" value="1"/>
</dbReference>
<dbReference type="PROSITE" id="PS51918">
    <property type="entry name" value="RADICAL_SAM"/>
    <property type="match status" value="1"/>
</dbReference>
<dbReference type="InterPro" id="IPR058240">
    <property type="entry name" value="rSAM_sf"/>
</dbReference>
<dbReference type="PANTHER" id="PTHR13932">
    <property type="entry name" value="COPROPORPHYRINIGEN III OXIDASE"/>
    <property type="match status" value="1"/>
</dbReference>
<dbReference type="GO" id="GO:0051989">
    <property type="term" value="F:coproporphyrinogen dehydrogenase activity"/>
    <property type="evidence" value="ECO:0007669"/>
    <property type="project" value="UniProtKB-EC"/>
</dbReference>
<dbReference type="InterPro" id="IPR034505">
    <property type="entry name" value="Coproporphyrinogen-III_oxidase"/>
</dbReference>
<dbReference type="RefSeq" id="WP_353423733.1">
    <property type="nucleotide sequence ID" value="NZ_CP117826.1"/>
</dbReference>
<keyword evidence="6" id="KW-0560">Oxidoreductase</keyword>
<dbReference type="SFLD" id="SFLDG01065">
    <property type="entry name" value="anaerobic_coproporphyrinogen-I"/>
    <property type="match status" value="1"/>
</dbReference>
<organism evidence="6">
    <name type="scientific">Christensenella massiliensis</name>
    <dbReference type="NCBI Taxonomy" id="1805714"/>
    <lineage>
        <taxon>Bacteria</taxon>
        <taxon>Bacillati</taxon>
        <taxon>Bacillota</taxon>
        <taxon>Clostridia</taxon>
        <taxon>Christensenellales</taxon>
        <taxon>Christensenellaceae</taxon>
        <taxon>Christensenella</taxon>
    </lineage>
</organism>
<dbReference type="SFLD" id="SFLDF00310">
    <property type="entry name" value="oxygen-independent_coproporphy"/>
    <property type="match status" value="1"/>
</dbReference>
<keyword evidence="2" id="KW-0479">Metal-binding</keyword>
<dbReference type="AlphaFoldDB" id="A0AAU8AAA5"/>
<feature type="domain" description="Radical SAM core" evidence="5">
    <location>
        <begin position="153"/>
        <end position="387"/>
    </location>
</feature>